<feature type="domain" description="DUF6919" evidence="1">
    <location>
        <begin position="8"/>
        <end position="72"/>
    </location>
</feature>
<organism evidence="2 3">
    <name type="scientific">Diaporthe eres</name>
    <name type="common">Phomopsis oblonga</name>
    <dbReference type="NCBI Taxonomy" id="83184"/>
    <lineage>
        <taxon>Eukaryota</taxon>
        <taxon>Fungi</taxon>
        <taxon>Dikarya</taxon>
        <taxon>Ascomycota</taxon>
        <taxon>Pezizomycotina</taxon>
        <taxon>Sordariomycetes</taxon>
        <taxon>Sordariomycetidae</taxon>
        <taxon>Diaporthales</taxon>
        <taxon>Diaporthaceae</taxon>
        <taxon>Diaporthe</taxon>
        <taxon>Diaporthe eres species complex</taxon>
    </lineage>
</organism>
<proteinExistence type="predicted"/>
<gene>
    <name evidence="2" type="ORF">SLS63_003311</name>
</gene>
<name>A0ABR1PGI5_DIAER</name>
<evidence type="ECO:0000313" key="2">
    <source>
        <dbReference type="EMBL" id="KAK7736334.1"/>
    </source>
</evidence>
<evidence type="ECO:0000259" key="1">
    <source>
        <dbReference type="Pfam" id="PF21897"/>
    </source>
</evidence>
<comment type="caution">
    <text evidence="2">The sequence shown here is derived from an EMBL/GenBank/DDBJ whole genome shotgun (WGS) entry which is preliminary data.</text>
</comment>
<protein>
    <recommendedName>
        <fullName evidence="1">DUF6919 domain-containing protein</fullName>
    </recommendedName>
</protein>
<accession>A0ABR1PGI5</accession>
<reference evidence="2 3" key="1">
    <citation type="submission" date="2024-02" db="EMBL/GenBank/DDBJ databases">
        <title>De novo assembly and annotation of 12 fungi associated with fruit tree decline syndrome in Ontario, Canada.</title>
        <authorList>
            <person name="Sulman M."/>
            <person name="Ellouze W."/>
            <person name="Ilyukhin E."/>
        </authorList>
    </citation>
    <scope>NUCLEOTIDE SEQUENCE [LARGE SCALE GENOMIC DNA]</scope>
    <source>
        <strain evidence="2 3">M169</strain>
    </source>
</reference>
<dbReference type="InterPro" id="IPR054212">
    <property type="entry name" value="DUF6919"/>
</dbReference>
<dbReference type="Pfam" id="PF21897">
    <property type="entry name" value="DUF6919"/>
    <property type="match status" value="1"/>
</dbReference>
<keyword evidence="3" id="KW-1185">Reference proteome</keyword>
<evidence type="ECO:0000313" key="3">
    <source>
        <dbReference type="Proteomes" id="UP001430848"/>
    </source>
</evidence>
<sequence length="359" mass="41051">MTQRPHWEQAWSNAGTWKDLLDLNRLYLRGDINISANCIHPIDHETHLIMAGLLRLTDYGLLTTSSQPEMWAGEPKYIGPEHISKRIAGRGTPLPRDQLAYLEGQLRRIETEFSSEQLKNNDMAVLLTVRAREQEHLEILGTYRGNEIVDSGNLGTPNIVYLYKKAIEQVQEEVAKYDRAISMCWRQVRQRQYVHFLVPTIHPSIPLKAVIRFLERLKNHKDIVVAFQYEMNGEDPQRQPPAHRAQDPAALGLFGKFTTTVPLRGGNESFWWPVTGLREATSRDAVLSTEWRYHTHLGLDNEEHIQGMLFGHFNDKAYPAGVAVDPVAVLVGLKEWESNIDLLALIEGILQEEGFEDLF</sequence>
<dbReference type="Proteomes" id="UP001430848">
    <property type="component" value="Unassembled WGS sequence"/>
</dbReference>
<dbReference type="EMBL" id="JAKNSF020000010">
    <property type="protein sequence ID" value="KAK7736334.1"/>
    <property type="molecule type" value="Genomic_DNA"/>
</dbReference>